<protein>
    <submittedName>
        <fullName evidence="1">Uncharacterized protein</fullName>
    </submittedName>
</protein>
<evidence type="ECO:0000313" key="1">
    <source>
        <dbReference type="EMBL" id="PRQ19897.1"/>
    </source>
</evidence>
<organism evidence="1 2">
    <name type="scientific">Rosa chinensis</name>
    <name type="common">China rose</name>
    <dbReference type="NCBI Taxonomy" id="74649"/>
    <lineage>
        <taxon>Eukaryota</taxon>
        <taxon>Viridiplantae</taxon>
        <taxon>Streptophyta</taxon>
        <taxon>Embryophyta</taxon>
        <taxon>Tracheophyta</taxon>
        <taxon>Spermatophyta</taxon>
        <taxon>Magnoliopsida</taxon>
        <taxon>eudicotyledons</taxon>
        <taxon>Gunneridae</taxon>
        <taxon>Pentapetalae</taxon>
        <taxon>rosids</taxon>
        <taxon>fabids</taxon>
        <taxon>Rosales</taxon>
        <taxon>Rosaceae</taxon>
        <taxon>Rosoideae</taxon>
        <taxon>Rosoideae incertae sedis</taxon>
        <taxon>Rosa</taxon>
    </lineage>
</organism>
<reference evidence="1 2" key="1">
    <citation type="journal article" date="2018" name="Nat. Genet.">
        <title>The Rosa genome provides new insights in the design of modern roses.</title>
        <authorList>
            <person name="Bendahmane M."/>
        </authorList>
    </citation>
    <scope>NUCLEOTIDE SEQUENCE [LARGE SCALE GENOMIC DNA]</scope>
    <source>
        <strain evidence="2">cv. Old Blush</strain>
    </source>
</reference>
<name>A0A2P6PD91_ROSCH</name>
<keyword evidence="2" id="KW-1185">Reference proteome</keyword>
<accession>A0A2P6PD91</accession>
<dbReference type="AlphaFoldDB" id="A0A2P6PD91"/>
<dbReference type="Proteomes" id="UP000238479">
    <property type="component" value="Chromosome 7"/>
</dbReference>
<gene>
    <name evidence="1" type="ORF">RchiOBHm_Chr7g0222321</name>
</gene>
<comment type="caution">
    <text evidence="1">The sequence shown here is derived from an EMBL/GenBank/DDBJ whole genome shotgun (WGS) entry which is preliminary data.</text>
</comment>
<sequence length="51" mass="5721">MLIISWKYARLDKLSKLKHVANVEMVSDNQGILACIYIGLLVSDNQGMGRN</sequence>
<dbReference type="EMBL" id="PDCK01000045">
    <property type="protein sequence ID" value="PRQ19897.1"/>
    <property type="molecule type" value="Genomic_DNA"/>
</dbReference>
<proteinExistence type="predicted"/>
<dbReference type="Gramene" id="PRQ19897">
    <property type="protein sequence ID" value="PRQ19897"/>
    <property type="gene ID" value="RchiOBHm_Chr7g0222321"/>
</dbReference>
<evidence type="ECO:0000313" key="2">
    <source>
        <dbReference type="Proteomes" id="UP000238479"/>
    </source>
</evidence>